<feature type="transmembrane region" description="Helical" evidence="7">
    <location>
        <begin position="147"/>
        <end position="171"/>
    </location>
</feature>
<accession>A0A0W0X076</accession>
<evidence type="ECO:0000256" key="7">
    <source>
        <dbReference type="SAM" id="Phobius"/>
    </source>
</evidence>
<evidence type="ECO:0000256" key="3">
    <source>
        <dbReference type="ARBA" id="ARBA00022475"/>
    </source>
</evidence>
<evidence type="ECO:0000256" key="4">
    <source>
        <dbReference type="ARBA" id="ARBA00022692"/>
    </source>
</evidence>
<dbReference type="Pfam" id="PF14067">
    <property type="entry name" value="LssY_C"/>
    <property type="match status" value="1"/>
</dbReference>
<dbReference type="Pfam" id="PF09335">
    <property type="entry name" value="VTT_dom"/>
    <property type="match status" value="1"/>
</dbReference>
<evidence type="ECO:0000256" key="1">
    <source>
        <dbReference type="ARBA" id="ARBA00004651"/>
    </source>
</evidence>
<evidence type="ECO:0000313" key="11">
    <source>
        <dbReference type="Proteomes" id="UP000054858"/>
    </source>
</evidence>
<evidence type="ECO:0000313" key="10">
    <source>
        <dbReference type="EMBL" id="KTD37998.1"/>
    </source>
</evidence>
<dbReference type="RefSeq" id="WP_025385780.1">
    <property type="nucleotide sequence ID" value="NZ_LCUA01000004.1"/>
</dbReference>
<feature type="transmembrane region" description="Helical" evidence="7">
    <location>
        <begin position="329"/>
        <end position="350"/>
    </location>
</feature>
<dbReference type="InterPro" id="IPR025902">
    <property type="entry name" value="LssY-like-C_dom"/>
</dbReference>
<dbReference type="PANTHER" id="PTHR30353">
    <property type="entry name" value="INNER MEMBRANE PROTEIN DEDA-RELATED"/>
    <property type="match status" value="1"/>
</dbReference>
<protein>
    <submittedName>
        <fullName evidence="10">Secretion system protein Y</fullName>
    </submittedName>
</protein>
<evidence type="ECO:0000256" key="5">
    <source>
        <dbReference type="ARBA" id="ARBA00022989"/>
    </source>
</evidence>
<gene>
    <name evidence="10" type="primary">lssY</name>
    <name evidence="10" type="ORF">Loak_1674</name>
</gene>
<dbReference type="PANTHER" id="PTHR30353:SF15">
    <property type="entry name" value="INNER MEMBRANE PROTEIN YABI"/>
    <property type="match status" value="1"/>
</dbReference>
<keyword evidence="6 7" id="KW-0472">Membrane</keyword>
<feature type="transmembrane region" description="Helical" evidence="7">
    <location>
        <begin position="66"/>
        <end position="87"/>
    </location>
</feature>
<evidence type="ECO:0000259" key="9">
    <source>
        <dbReference type="Pfam" id="PF14067"/>
    </source>
</evidence>
<feature type="transmembrane region" description="Helical" evidence="7">
    <location>
        <begin position="393"/>
        <end position="414"/>
    </location>
</feature>
<dbReference type="InterPro" id="IPR032818">
    <property type="entry name" value="DedA-like"/>
</dbReference>
<reference evidence="10 11" key="1">
    <citation type="submission" date="2015-11" db="EMBL/GenBank/DDBJ databases">
        <title>Genomic analysis of 38 Legionella species identifies large and diverse effector repertoires.</title>
        <authorList>
            <person name="Burstein D."/>
            <person name="Amaro F."/>
            <person name="Zusman T."/>
            <person name="Lifshitz Z."/>
            <person name="Cohen O."/>
            <person name="Gilbert J.A."/>
            <person name="Pupko T."/>
            <person name="Shuman H.A."/>
            <person name="Segal G."/>
        </authorList>
    </citation>
    <scope>NUCLEOTIDE SEQUENCE [LARGE SCALE GENOMIC DNA]</scope>
    <source>
        <strain evidence="10 11">Oak Ridge-10</strain>
    </source>
</reference>
<feature type="transmembrane region" description="Helical" evidence="7">
    <location>
        <begin position="38"/>
        <end position="60"/>
    </location>
</feature>
<comment type="caution">
    <text evidence="10">The sequence shown here is derived from an EMBL/GenBank/DDBJ whole genome shotgun (WGS) entry which is preliminary data.</text>
</comment>
<comment type="similarity">
    <text evidence="2">Belongs to the DedA family.</text>
</comment>
<feature type="domain" description="LssY-like C-terminal" evidence="9">
    <location>
        <begin position="504"/>
        <end position="620"/>
    </location>
</feature>
<dbReference type="Proteomes" id="UP000054858">
    <property type="component" value="Unassembled WGS sequence"/>
</dbReference>
<keyword evidence="5 7" id="KW-1133">Transmembrane helix</keyword>
<feature type="transmembrane region" description="Helical" evidence="7">
    <location>
        <begin position="365"/>
        <end position="386"/>
    </location>
</feature>
<evidence type="ECO:0000256" key="6">
    <source>
        <dbReference type="ARBA" id="ARBA00023136"/>
    </source>
</evidence>
<name>A0A0W0X076_9GAMM</name>
<dbReference type="AlphaFoldDB" id="A0A0W0X076"/>
<dbReference type="InterPro" id="IPR036938">
    <property type="entry name" value="PAP2/HPO_sf"/>
</dbReference>
<comment type="subcellular location">
    <subcellularLocation>
        <location evidence="1">Cell membrane</location>
        <topology evidence="1">Multi-pass membrane protein</topology>
    </subcellularLocation>
</comment>
<dbReference type="InterPro" id="IPR032816">
    <property type="entry name" value="VTT_dom"/>
</dbReference>
<dbReference type="SUPFAM" id="SSF48317">
    <property type="entry name" value="Acid phosphatase/Vanadium-dependent haloperoxidase"/>
    <property type="match status" value="1"/>
</dbReference>
<dbReference type="PATRIC" id="fig|29423.5.peg.1753"/>
<feature type="transmembrane region" description="Helical" evidence="7">
    <location>
        <begin position="244"/>
        <end position="269"/>
    </location>
</feature>
<feature type="domain" description="VTT" evidence="8">
    <location>
        <begin position="42"/>
        <end position="165"/>
    </location>
</feature>
<feature type="transmembrane region" description="Helical" evidence="7">
    <location>
        <begin position="420"/>
        <end position="442"/>
    </location>
</feature>
<organism evidence="10 11">
    <name type="scientific">Legionella oakridgensis</name>
    <dbReference type="NCBI Taxonomy" id="29423"/>
    <lineage>
        <taxon>Bacteria</taxon>
        <taxon>Pseudomonadati</taxon>
        <taxon>Pseudomonadota</taxon>
        <taxon>Gammaproteobacteria</taxon>
        <taxon>Legionellales</taxon>
        <taxon>Legionellaceae</taxon>
        <taxon>Legionella</taxon>
    </lineage>
</organism>
<dbReference type="GO" id="GO:0005886">
    <property type="term" value="C:plasma membrane"/>
    <property type="evidence" value="ECO:0007669"/>
    <property type="project" value="UniProtKB-SubCell"/>
</dbReference>
<dbReference type="EMBL" id="LNYP01000029">
    <property type="protein sequence ID" value="KTD37998.1"/>
    <property type="molecule type" value="Genomic_DNA"/>
</dbReference>
<evidence type="ECO:0000256" key="2">
    <source>
        <dbReference type="ARBA" id="ARBA00010792"/>
    </source>
</evidence>
<feature type="transmembrane region" description="Helical" evidence="7">
    <location>
        <begin position="454"/>
        <end position="475"/>
    </location>
</feature>
<feature type="transmembrane region" description="Helical" evidence="7">
    <location>
        <begin position="13"/>
        <end position="31"/>
    </location>
</feature>
<keyword evidence="4 7" id="KW-0812">Transmembrane</keyword>
<evidence type="ECO:0000259" key="8">
    <source>
        <dbReference type="Pfam" id="PF09335"/>
    </source>
</evidence>
<feature type="transmembrane region" description="Helical" evidence="7">
    <location>
        <begin position="295"/>
        <end position="322"/>
    </location>
</feature>
<keyword evidence="3" id="KW-1003">Cell membrane</keyword>
<feature type="transmembrane region" description="Helical" evidence="7">
    <location>
        <begin position="183"/>
        <end position="205"/>
    </location>
</feature>
<sequence length="684" mass="79101">MHLFSDYLQPLTTWIYANPSWALFITFLISFSESLAIIGSIIPGSVTMTAIGILAGSGIMRIDLTLLAASLGAVAGDSASYFLGYIFRNRITNIWPFSRYPNWLHYGKDYFAKHGGKSVLIGRFIGPLRSMIPVIAGMMHMNRWHFLLANIISAIAWAMLYVMPGVLIGAASSELSAETASRLFILILMLLILIWILTIAMKWVLKHLNIILRVHLHRFWAWSKDHPRLANYIRVLTPAHETNYYPTAALIFLFLFTFLISLIFTTLAFQETWITAINQPIHHFLQSLRTQSFDAFFIVISLFIYPLSLLTLILSIAFYLIYHRDWRTLKYWLSLGFFCIIITTLLATIIHPPKPHGLLKYQTNLHYPAIDLTFAMTFFGFLILYISTQYRTILTLAIRIILLLLLVLSGLGSVYLGDNWLNSVMGAYFIGLSICLGHWIFYRRTPHMTEHSQLPIVCSCLLLLITTAISCMFYYKKLVKAHHPYIKQYILTHQVWWHQNRPLLPIYTTNRLGQQTGLFNIQYAGSIEVFEHALRNYGWKKQSNSFLYSLLLRAGGKNAPEELPLMAQLYQNRKPALVMTYTPGRGEPFLILRLWRSNYHLRHYQQPIWLGSIHPHTSQKRIKQNNLQASWQYPFKYMLPALHGFNFNRIRLNNKQIEALPHAISPELLFIKEPLENDAVNERK</sequence>
<proteinExistence type="inferred from homology"/>